<accession>A0ACB7ID66</accession>
<comment type="caution">
    <text evidence="1">The sequence shown here is derived from an EMBL/GenBank/DDBJ whole genome shotgun (WGS) entry which is preliminary data.</text>
</comment>
<dbReference type="EMBL" id="CM004387">
    <property type="protein sequence ID" value="KAG8662833.1"/>
    <property type="molecule type" value="Genomic_DNA"/>
</dbReference>
<gene>
    <name evidence="1" type="ORF">MANES_01G149100v8</name>
</gene>
<organism evidence="1 2">
    <name type="scientific">Manihot esculenta</name>
    <name type="common">Cassava</name>
    <name type="synonym">Jatropha manihot</name>
    <dbReference type="NCBI Taxonomy" id="3983"/>
    <lineage>
        <taxon>Eukaryota</taxon>
        <taxon>Viridiplantae</taxon>
        <taxon>Streptophyta</taxon>
        <taxon>Embryophyta</taxon>
        <taxon>Tracheophyta</taxon>
        <taxon>Spermatophyta</taxon>
        <taxon>Magnoliopsida</taxon>
        <taxon>eudicotyledons</taxon>
        <taxon>Gunneridae</taxon>
        <taxon>Pentapetalae</taxon>
        <taxon>rosids</taxon>
        <taxon>fabids</taxon>
        <taxon>Malpighiales</taxon>
        <taxon>Euphorbiaceae</taxon>
        <taxon>Crotonoideae</taxon>
        <taxon>Manihoteae</taxon>
        <taxon>Manihot</taxon>
    </lineage>
</organism>
<keyword evidence="2" id="KW-1185">Reference proteome</keyword>
<reference evidence="2" key="1">
    <citation type="journal article" date="2016" name="Nat. Biotechnol.">
        <title>Sequencing wild and cultivated cassava and related species reveals extensive interspecific hybridization and genetic diversity.</title>
        <authorList>
            <person name="Bredeson J.V."/>
            <person name="Lyons J.B."/>
            <person name="Prochnik S.E."/>
            <person name="Wu G.A."/>
            <person name="Ha C.M."/>
            <person name="Edsinger-Gonzales E."/>
            <person name="Grimwood J."/>
            <person name="Schmutz J."/>
            <person name="Rabbi I.Y."/>
            <person name="Egesi C."/>
            <person name="Nauluvula P."/>
            <person name="Lebot V."/>
            <person name="Ndunguru J."/>
            <person name="Mkamilo G."/>
            <person name="Bart R.S."/>
            <person name="Setter T.L."/>
            <person name="Gleadow R.M."/>
            <person name="Kulakow P."/>
            <person name="Ferguson M.E."/>
            <person name="Rounsley S."/>
            <person name="Rokhsar D.S."/>
        </authorList>
    </citation>
    <scope>NUCLEOTIDE SEQUENCE [LARGE SCALE GENOMIC DNA]</scope>
    <source>
        <strain evidence="2">cv. AM560-2</strain>
    </source>
</reference>
<name>A0ACB7ID66_MANES</name>
<proteinExistence type="predicted"/>
<sequence length="242" mass="27452">MGKVSPKDRDLKTPKQKRRLRSSSNRFLKPGALAQLRYSKAAATKSCTDLGKKRVAVFTTKKAEEDDLMNENKVVDKSPLMLSPVDILKQSHLVRTPKTPQTEESESESRLESLPMDLLVLLARQFHFNYTTPDRSRQEMLRTMTPRPTEHWPFIGKKDGKAVFIPSPHTPKAPRHGPRPPSRIKVAEMKQIAAVLFQDSAFPSRYMVPSALSKPLCKSLASNRVLFYEDELCQAVAQNKLR</sequence>
<evidence type="ECO:0000313" key="2">
    <source>
        <dbReference type="Proteomes" id="UP000091857"/>
    </source>
</evidence>
<protein>
    <submittedName>
        <fullName evidence="1">Uncharacterized protein</fullName>
    </submittedName>
</protein>
<dbReference type="Proteomes" id="UP000091857">
    <property type="component" value="Chromosome 1"/>
</dbReference>
<evidence type="ECO:0000313" key="1">
    <source>
        <dbReference type="EMBL" id="KAG8662833.1"/>
    </source>
</evidence>